<dbReference type="InterPro" id="IPR003972">
    <property type="entry name" value="K_chnl_volt-dep_Kv1"/>
</dbReference>
<dbReference type="Pfam" id="PF02214">
    <property type="entry name" value="BTB_2"/>
    <property type="match status" value="1"/>
</dbReference>
<evidence type="ECO:0000256" key="6">
    <source>
        <dbReference type="ARBA" id="ARBA00022882"/>
    </source>
</evidence>
<evidence type="ECO:0000256" key="9">
    <source>
        <dbReference type="ARBA" id="ARBA00023065"/>
    </source>
</evidence>
<organism evidence="15 16">
    <name type="scientific">Actinia tenebrosa</name>
    <name type="common">Australian red waratah sea anemone</name>
    <dbReference type="NCBI Taxonomy" id="6105"/>
    <lineage>
        <taxon>Eukaryota</taxon>
        <taxon>Metazoa</taxon>
        <taxon>Cnidaria</taxon>
        <taxon>Anthozoa</taxon>
        <taxon>Hexacorallia</taxon>
        <taxon>Actiniaria</taxon>
        <taxon>Actiniidae</taxon>
        <taxon>Actinia</taxon>
    </lineage>
</organism>
<dbReference type="InterPro" id="IPR011333">
    <property type="entry name" value="SKP1/BTB/POZ_sf"/>
</dbReference>
<keyword evidence="2" id="KW-0813">Transport</keyword>
<dbReference type="PRINTS" id="PR01491">
    <property type="entry name" value="KVCHANNEL"/>
</dbReference>
<dbReference type="RefSeq" id="XP_031555076.1">
    <property type="nucleotide sequence ID" value="XM_031699216.1"/>
</dbReference>
<dbReference type="OrthoDB" id="415460at2759"/>
<dbReference type="Proteomes" id="UP000515163">
    <property type="component" value="Unplaced"/>
</dbReference>
<dbReference type="GO" id="GO:0005251">
    <property type="term" value="F:delayed rectifier potassium channel activity"/>
    <property type="evidence" value="ECO:0007669"/>
    <property type="project" value="TreeGrafter"/>
</dbReference>
<evidence type="ECO:0000256" key="13">
    <source>
        <dbReference type="SAM" id="Phobius"/>
    </source>
</evidence>
<dbReference type="GO" id="GO:0051260">
    <property type="term" value="P:protein homooligomerization"/>
    <property type="evidence" value="ECO:0007669"/>
    <property type="project" value="InterPro"/>
</dbReference>
<evidence type="ECO:0000313" key="16">
    <source>
        <dbReference type="RefSeq" id="XP_031555068.1"/>
    </source>
</evidence>
<keyword evidence="15" id="KW-1185">Reference proteome</keyword>
<evidence type="ECO:0000256" key="10">
    <source>
        <dbReference type="ARBA" id="ARBA00023136"/>
    </source>
</evidence>
<dbReference type="GO" id="GO:0008076">
    <property type="term" value="C:voltage-gated potassium channel complex"/>
    <property type="evidence" value="ECO:0007669"/>
    <property type="project" value="InterPro"/>
</dbReference>
<comment type="subcellular location">
    <subcellularLocation>
        <location evidence="1">Membrane</location>
        <topology evidence="1">Multi-pass membrane protein</topology>
    </subcellularLocation>
</comment>
<keyword evidence="9" id="KW-0406">Ion transport</keyword>
<evidence type="ECO:0000256" key="12">
    <source>
        <dbReference type="SAM" id="MobiDB-lite"/>
    </source>
</evidence>
<feature type="transmembrane region" description="Helical" evidence="13">
    <location>
        <begin position="170"/>
        <end position="191"/>
    </location>
</feature>
<keyword evidence="8 13" id="KW-1133">Transmembrane helix</keyword>
<feature type="transmembrane region" description="Helical" evidence="13">
    <location>
        <begin position="317"/>
        <end position="338"/>
    </location>
</feature>
<proteinExistence type="predicted"/>
<dbReference type="PANTHER" id="PTHR11537">
    <property type="entry name" value="VOLTAGE-GATED POTASSIUM CHANNEL"/>
    <property type="match status" value="1"/>
</dbReference>
<dbReference type="Gene3D" id="1.10.287.70">
    <property type="match status" value="1"/>
</dbReference>
<evidence type="ECO:0000256" key="2">
    <source>
        <dbReference type="ARBA" id="ARBA00022448"/>
    </source>
</evidence>
<evidence type="ECO:0000256" key="8">
    <source>
        <dbReference type="ARBA" id="ARBA00022989"/>
    </source>
</evidence>
<dbReference type="FunFam" id="1.10.287.70:FF:000002">
    <property type="entry name" value="Potassium voltage-gated channel subfamily a member"/>
    <property type="match status" value="1"/>
</dbReference>
<protein>
    <submittedName>
        <fullName evidence="16 17">Potassium voltage-gated channel subfamily A member 7-like</fullName>
    </submittedName>
</protein>
<dbReference type="KEGG" id="aten:116291971"/>
<evidence type="ECO:0000313" key="17">
    <source>
        <dbReference type="RefSeq" id="XP_031555076.1"/>
    </source>
</evidence>
<keyword evidence="11" id="KW-0407">Ion channel</keyword>
<keyword evidence="4 13" id="KW-0812">Transmembrane</keyword>
<feature type="transmembrane region" description="Helical" evidence="13">
    <location>
        <begin position="379"/>
        <end position="406"/>
    </location>
</feature>
<dbReference type="InterPro" id="IPR028325">
    <property type="entry name" value="VG_K_chnl"/>
</dbReference>
<dbReference type="SMART" id="SM00225">
    <property type="entry name" value="BTB"/>
    <property type="match status" value="1"/>
</dbReference>
<evidence type="ECO:0000256" key="5">
    <source>
        <dbReference type="ARBA" id="ARBA00022826"/>
    </source>
</evidence>
<dbReference type="PANTHER" id="PTHR11537:SF113">
    <property type="entry name" value="POTASSIUM VOLTAGE-GATED CHANNEL PROTEIN SHAKER"/>
    <property type="match status" value="1"/>
</dbReference>
<feature type="compositionally biased region" description="Basic and acidic residues" evidence="12">
    <location>
        <begin position="495"/>
        <end position="504"/>
    </location>
</feature>
<feature type="transmembrane region" description="Helical" evidence="13">
    <location>
        <begin position="255"/>
        <end position="276"/>
    </location>
</feature>
<dbReference type="InterPro" id="IPR000210">
    <property type="entry name" value="BTB/POZ_dom"/>
</dbReference>
<dbReference type="Gene3D" id="1.20.120.350">
    <property type="entry name" value="Voltage-gated potassium channels. Chain C"/>
    <property type="match status" value="1"/>
</dbReference>
<dbReference type="PRINTS" id="PR01496">
    <property type="entry name" value="SHAKERCHANEL"/>
</dbReference>
<keyword evidence="6" id="KW-0851">Voltage-gated channel</keyword>
<sequence>MAVQATTMMAGTRRASHVTKDWINNVAQPTVGDEKIVIINIGGKKFETYEHTLDQFPNTLLGSCERRKTYFDSKKKEYFFERHRSSFTAILYYYQSSGILERPLNVPEHIFLEEIEFFELTDVIQKRNESETKKQLEENSDSNEELPHNKFLKTIWVTFENPNSSTFSKCLAVFSLCIIVLSIGVFCVETLPSLDDSKPITKVYPNGTKTTSPGKKANARVFFGLNAFCTTWFTLELIIRFLVSPNKIRFVKAFLNILDLLSILPFYITLALSGHAGGVGVLRVMRVIRVARIFKLSRHSRGLYILGKTLHSSLNELIMLFLFLLMGVILFASAAYYAEHQENRIMFESIPHSFWWAVVTMTTVGYGDIAPITLSGKLVGTLCALSGVLAIALPVPVIVSNFEYYYKEEMNRKEREERLRNKNEKEDALAGTPTERTISYRSLNQFVPKSPFLERKLLERELRSAHSTPDPLRRRDFSHYSPAAVHKKNGAMKIKPRDAIKEVDEISEDDHTDSGRPQRTETNI</sequence>
<evidence type="ECO:0000256" key="11">
    <source>
        <dbReference type="ARBA" id="ARBA00023303"/>
    </source>
</evidence>
<feature type="compositionally biased region" description="Basic and acidic residues" evidence="12">
    <location>
        <begin position="512"/>
        <end position="524"/>
    </location>
</feature>
<evidence type="ECO:0000256" key="4">
    <source>
        <dbReference type="ARBA" id="ARBA00022692"/>
    </source>
</evidence>
<keyword evidence="5" id="KW-0631">Potassium channel</keyword>
<dbReference type="FunFam" id="1.20.120.350:FF:000074">
    <property type="entry name" value="SHaW family of potassium channels"/>
    <property type="match status" value="1"/>
</dbReference>
<dbReference type="SUPFAM" id="SSF81324">
    <property type="entry name" value="Voltage-gated potassium channels"/>
    <property type="match status" value="1"/>
</dbReference>
<evidence type="ECO:0000256" key="3">
    <source>
        <dbReference type="ARBA" id="ARBA00022538"/>
    </source>
</evidence>
<dbReference type="SUPFAM" id="SSF54695">
    <property type="entry name" value="POZ domain"/>
    <property type="match status" value="1"/>
</dbReference>
<dbReference type="FunFam" id="3.30.710.10:FF:000214">
    <property type="entry name" value="Potassium voltage-gated channel protein shk-1"/>
    <property type="match status" value="1"/>
</dbReference>
<dbReference type="InterPro" id="IPR027359">
    <property type="entry name" value="Volt_channel_dom_sf"/>
</dbReference>
<dbReference type="InterPro" id="IPR003968">
    <property type="entry name" value="K_chnl_volt-dep_Kv"/>
</dbReference>
<gene>
    <name evidence="16 17" type="primary">LOC116291971</name>
</gene>
<evidence type="ECO:0000313" key="15">
    <source>
        <dbReference type="Proteomes" id="UP000515163"/>
    </source>
</evidence>
<feature type="transmembrane region" description="Helical" evidence="13">
    <location>
        <begin position="221"/>
        <end position="243"/>
    </location>
</feature>
<dbReference type="Pfam" id="PF00520">
    <property type="entry name" value="Ion_trans"/>
    <property type="match status" value="1"/>
</dbReference>
<feature type="transmembrane region" description="Helical" evidence="13">
    <location>
        <begin position="350"/>
        <end position="367"/>
    </location>
</feature>
<dbReference type="GeneID" id="116291971"/>
<dbReference type="Gene3D" id="3.30.710.10">
    <property type="entry name" value="Potassium Channel Kv1.1, Chain A"/>
    <property type="match status" value="1"/>
</dbReference>
<keyword evidence="3" id="KW-0633">Potassium transport</keyword>
<evidence type="ECO:0000259" key="14">
    <source>
        <dbReference type="SMART" id="SM00225"/>
    </source>
</evidence>
<dbReference type="PRINTS" id="PR00169">
    <property type="entry name" value="KCHANNEL"/>
</dbReference>
<keyword evidence="10 13" id="KW-0472">Membrane</keyword>
<dbReference type="AlphaFoldDB" id="A0A6P8HJL5"/>
<accession>A0A6P8HJL5</accession>
<reference evidence="16 17" key="1">
    <citation type="submission" date="2025-04" db="UniProtKB">
        <authorList>
            <consortium name="RefSeq"/>
        </authorList>
    </citation>
    <scope>IDENTIFICATION</scope>
    <source>
        <tissue evidence="16 17">Tentacle</tissue>
    </source>
</reference>
<feature type="region of interest" description="Disordered" evidence="12">
    <location>
        <begin position="464"/>
        <end position="524"/>
    </location>
</feature>
<dbReference type="InterPro" id="IPR005821">
    <property type="entry name" value="Ion_trans_dom"/>
</dbReference>
<keyword evidence="7" id="KW-0630">Potassium</keyword>
<name>A0A6P8HJL5_ACTTE</name>
<dbReference type="RefSeq" id="XP_031555068.1">
    <property type="nucleotide sequence ID" value="XM_031699208.1"/>
</dbReference>
<feature type="domain" description="BTB" evidence="14">
    <location>
        <begin position="35"/>
        <end position="135"/>
    </location>
</feature>
<evidence type="ECO:0000256" key="7">
    <source>
        <dbReference type="ARBA" id="ARBA00022958"/>
    </source>
</evidence>
<dbReference type="InterPro" id="IPR003131">
    <property type="entry name" value="T1-type_BTB"/>
</dbReference>
<evidence type="ECO:0000256" key="1">
    <source>
        <dbReference type="ARBA" id="ARBA00004141"/>
    </source>
</evidence>
<dbReference type="GO" id="GO:0001508">
    <property type="term" value="P:action potential"/>
    <property type="evidence" value="ECO:0007669"/>
    <property type="project" value="TreeGrafter"/>
</dbReference>